<organism evidence="2 3">
    <name type="scientific">Floridaenema aerugineum BLCC-F46</name>
    <dbReference type="NCBI Taxonomy" id="3153654"/>
    <lineage>
        <taxon>Bacteria</taxon>
        <taxon>Bacillati</taxon>
        <taxon>Cyanobacteriota</taxon>
        <taxon>Cyanophyceae</taxon>
        <taxon>Oscillatoriophycideae</taxon>
        <taxon>Aerosakkonematales</taxon>
        <taxon>Aerosakkonemataceae</taxon>
        <taxon>Floridanema</taxon>
        <taxon>Floridanema aerugineum</taxon>
    </lineage>
</organism>
<gene>
    <name evidence="2" type="ORF">ACE1CC_00475</name>
</gene>
<name>A0ABV4WXU6_9CYAN</name>
<feature type="region of interest" description="Disordered" evidence="1">
    <location>
        <begin position="166"/>
        <end position="192"/>
    </location>
</feature>
<dbReference type="EMBL" id="JBHFNQ010000005">
    <property type="protein sequence ID" value="MFB2875344.1"/>
    <property type="molecule type" value="Genomic_DNA"/>
</dbReference>
<evidence type="ECO:0000313" key="3">
    <source>
        <dbReference type="Proteomes" id="UP001576774"/>
    </source>
</evidence>
<accession>A0ABV4WXU6</accession>
<keyword evidence="3" id="KW-1185">Reference proteome</keyword>
<evidence type="ECO:0000313" key="2">
    <source>
        <dbReference type="EMBL" id="MFB2875344.1"/>
    </source>
</evidence>
<proteinExistence type="predicted"/>
<sequence>MKINLNQKLTALGTVGLTIATWLLPFIPTASAETLARAQGRCKLTEESSQYPRFDGYCVIKQKQQGSTIIFVVELDDGSQYRFFGPDRESLQVETHDEVHNVRFRDEPDRGVFTWEEDGARHRLSVRLDSQHSPNVSHDGNHGASVGEVVAGAAVGALIVGLISGSNHNRSSSRNNSNSRDTSNFRNTSNTAQVRVGESVSNLEDLVGARAGQAENTLRDRGYVWVKATQQADSAYSNWRETRTGNCVAIRTTDGRYAAIVYAPKADCDR</sequence>
<feature type="compositionally biased region" description="Low complexity" evidence="1">
    <location>
        <begin position="166"/>
        <end position="191"/>
    </location>
</feature>
<protein>
    <submittedName>
        <fullName evidence="2">Uncharacterized protein</fullName>
    </submittedName>
</protein>
<comment type="caution">
    <text evidence="2">The sequence shown here is derived from an EMBL/GenBank/DDBJ whole genome shotgun (WGS) entry which is preliminary data.</text>
</comment>
<reference evidence="2 3" key="1">
    <citation type="submission" date="2024-09" db="EMBL/GenBank/DDBJ databases">
        <title>Floridaenema gen nov. (Aerosakkonemataceae, Aerosakkonematales ord. nov., Cyanobacteria) from benthic tropical and subtropical fresh waters, with the description of four new species.</title>
        <authorList>
            <person name="Moretto J.A."/>
            <person name="Berthold D.E."/>
            <person name="Lefler F.W."/>
            <person name="Huang I.-S."/>
            <person name="Laughinghouse H. IV."/>
        </authorList>
    </citation>
    <scope>NUCLEOTIDE SEQUENCE [LARGE SCALE GENOMIC DNA]</scope>
    <source>
        <strain evidence="2 3">BLCC-F46</strain>
    </source>
</reference>
<dbReference type="RefSeq" id="WP_413268510.1">
    <property type="nucleotide sequence ID" value="NZ_JBHFNQ010000005.1"/>
</dbReference>
<dbReference type="Proteomes" id="UP001576774">
    <property type="component" value="Unassembled WGS sequence"/>
</dbReference>
<evidence type="ECO:0000256" key="1">
    <source>
        <dbReference type="SAM" id="MobiDB-lite"/>
    </source>
</evidence>